<evidence type="ECO:0000313" key="6">
    <source>
        <dbReference type="EMBL" id="VDP12248.1"/>
    </source>
</evidence>
<gene>
    <name evidence="6" type="ORF">SBAD_LOCUS7202</name>
</gene>
<keyword evidence="7" id="KW-1185">Reference proteome</keyword>
<evidence type="ECO:0000256" key="5">
    <source>
        <dbReference type="SAM" id="Phobius"/>
    </source>
</evidence>
<dbReference type="AlphaFoldDB" id="A0A183IUA5"/>
<evidence type="ECO:0000256" key="1">
    <source>
        <dbReference type="ARBA" id="ARBA00004141"/>
    </source>
</evidence>
<keyword evidence="2 5" id="KW-0812">Transmembrane</keyword>
<dbReference type="GO" id="GO:0016020">
    <property type="term" value="C:membrane"/>
    <property type="evidence" value="ECO:0007669"/>
    <property type="project" value="UniProtKB-SubCell"/>
</dbReference>
<keyword evidence="4 5" id="KW-0472">Membrane</keyword>
<protein>
    <submittedName>
        <fullName evidence="8">Bestrophin homolog</fullName>
    </submittedName>
</protein>
<evidence type="ECO:0000256" key="4">
    <source>
        <dbReference type="ARBA" id="ARBA00023136"/>
    </source>
</evidence>
<proteinExistence type="predicted"/>
<evidence type="ECO:0000313" key="8">
    <source>
        <dbReference type="WBParaSite" id="SBAD_0000746901-mRNA-1"/>
    </source>
</evidence>
<name>A0A183IUA5_9BILA</name>
<dbReference type="OrthoDB" id="5832279at2759"/>
<reference evidence="8" key="1">
    <citation type="submission" date="2016-06" db="UniProtKB">
        <authorList>
            <consortium name="WormBaseParasite"/>
        </authorList>
    </citation>
    <scope>IDENTIFICATION</scope>
</reference>
<reference evidence="6 7" key="2">
    <citation type="submission" date="2018-11" db="EMBL/GenBank/DDBJ databases">
        <authorList>
            <consortium name="Pathogen Informatics"/>
        </authorList>
    </citation>
    <scope>NUCLEOTIDE SEQUENCE [LARGE SCALE GENOMIC DNA]</scope>
</reference>
<organism evidence="8">
    <name type="scientific">Soboliphyme baturini</name>
    <dbReference type="NCBI Taxonomy" id="241478"/>
    <lineage>
        <taxon>Eukaryota</taxon>
        <taxon>Metazoa</taxon>
        <taxon>Ecdysozoa</taxon>
        <taxon>Nematoda</taxon>
        <taxon>Enoplea</taxon>
        <taxon>Dorylaimia</taxon>
        <taxon>Dioctophymatida</taxon>
        <taxon>Dioctophymatoidea</taxon>
        <taxon>Soboliphymatidae</taxon>
        <taxon>Soboliphyme</taxon>
    </lineage>
</organism>
<dbReference type="Proteomes" id="UP000270296">
    <property type="component" value="Unassembled WGS sequence"/>
</dbReference>
<feature type="transmembrane region" description="Helical" evidence="5">
    <location>
        <begin position="118"/>
        <end position="136"/>
    </location>
</feature>
<feature type="transmembrane region" description="Helical" evidence="5">
    <location>
        <begin position="76"/>
        <end position="97"/>
    </location>
</feature>
<dbReference type="EMBL" id="UZAM01010411">
    <property type="protein sequence ID" value="VDP12248.1"/>
    <property type="molecule type" value="Genomic_DNA"/>
</dbReference>
<evidence type="ECO:0000256" key="3">
    <source>
        <dbReference type="ARBA" id="ARBA00022989"/>
    </source>
</evidence>
<accession>A0A183IUA5</accession>
<evidence type="ECO:0000256" key="2">
    <source>
        <dbReference type="ARBA" id="ARBA00022692"/>
    </source>
</evidence>
<evidence type="ECO:0000313" key="7">
    <source>
        <dbReference type="Proteomes" id="UP000270296"/>
    </source>
</evidence>
<dbReference type="WBParaSite" id="SBAD_0000746901-mRNA-1">
    <property type="protein sequence ID" value="SBAD_0000746901-mRNA-1"/>
    <property type="gene ID" value="SBAD_0000746901"/>
</dbReference>
<comment type="subcellular location">
    <subcellularLocation>
        <location evidence="1">Membrane</location>
        <topology evidence="1">Multi-pass membrane protein</topology>
    </subcellularLocation>
</comment>
<dbReference type="Pfam" id="PF03619">
    <property type="entry name" value="Solute_trans_a"/>
    <property type="match status" value="1"/>
</dbReference>
<dbReference type="InterPro" id="IPR005178">
    <property type="entry name" value="Ostalpha/TMEM184C"/>
</dbReference>
<keyword evidence="3 5" id="KW-1133">Transmembrane helix</keyword>
<sequence length="196" mass="22730">MTQTTIQVNESVATNDSNSECKVKIIPRAAYYLQSKRNIRILRLLVYQNAVIRPLTVYMASVILLDKWDEYKSDDFIKTLFNTVNVVSMTFALYGVHVLTRTTSPVLQHLKLIPLMRFVQFFMVLYGVQAPIFLWVTSCWQCNSLLPNQSVTNSWALRSSQNMMFDVHPCRLQNGDKRRRPVMEKVENTMTDSLII</sequence>